<dbReference type="InterPro" id="IPR058163">
    <property type="entry name" value="LysR-type_TF_proteobact-type"/>
</dbReference>
<keyword evidence="4" id="KW-0804">Transcription</keyword>
<evidence type="ECO:0000313" key="7">
    <source>
        <dbReference type="Proteomes" id="UP001629246"/>
    </source>
</evidence>
<accession>A0ABW9A897</accession>
<comment type="similarity">
    <text evidence="1">Belongs to the LysR transcriptional regulatory family.</text>
</comment>
<dbReference type="InterPro" id="IPR036388">
    <property type="entry name" value="WH-like_DNA-bd_sf"/>
</dbReference>
<dbReference type="PROSITE" id="PS50931">
    <property type="entry name" value="HTH_LYSR"/>
    <property type="match status" value="1"/>
</dbReference>
<dbReference type="Gene3D" id="1.10.10.10">
    <property type="entry name" value="Winged helix-like DNA-binding domain superfamily/Winged helix DNA-binding domain"/>
    <property type="match status" value="1"/>
</dbReference>
<organism evidence="6 7">
    <name type="scientific">Herbaspirillum lusitanum</name>
    <dbReference type="NCBI Taxonomy" id="213312"/>
    <lineage>
        <taxon>Bacteria</taxon>
        <taxon>Pseudomonadati</taxon>
        <taxon>Pseudomonadota</taxon>
        <taxon>Betaproteobacteria</taxon>
        <taxon>Burkholderiales</taxon>
        <taxon>Oxalobacteraceae</taxon>
        <taxon>Herbaspirillum</taxon>
    </lineage>
</organism>
<evidence type="ECO:0000256" key="4">
    <source>
        <dbReference type="ARBA" id="ARBA00023163"/>
    </source>
</evidence>
<reference evidence="6 7" key="1">
    <citation type="journal article" date="2024" name="Chem. Sci.">
        <title>Discovery of megapolipeptins by genome mining of a Burkholderiales bacteria collection.</title>
        <authorList>
            <person name="Paulo B.S."/>
            <person name="Recchia M.J.J."/>
            <person name="Lee S."/>
            <person name="Fergusson C.H."/>
            <person name="Romanowski S.B."/>
            <person name="Hernandez A."/>
            <person name="Krull N."/>
            <person name="Liu D.Y."/>
            <person name="Cavanagh H."/>
            <person name="Bos A."/>
            <person name="Gray C.A."/>
            <person name="Murphy B.T."/>
            <person name="Linington R.G."/>
            <person name="Eustaquio A.S."/>
        </authorList>
    </citation>
    <scope>NUCLEOTIDE SEQUENCE [LARGE SCALE GENOMIC DNA]</scope>
    <source>
        <strain evidence="6 7">RL21-008-BIB-A</strain>
    </source>
</reference>
<dbReference type="InterPro" id="IPR000847">
    <property type="entry name" value="LysR_HTH_N"/>
</dbReference>
<dbReference type="CDD" id="cd08422">
    <property type="entry name" value="PBP2_CrgA_like"/>
    <property type="match status" value="1"/>
</dbReference>
<dbReference type="InterPro" id="IPR036390">
    <property type="entry name" value="WH_DNA-bd_sf"/>
</dbReference>
<evidence type="ECO:0000313" key="6">
    <source>
        <dbReference type="EMBL" id="MFL9924983.1"/>
    </source>
</evidence>
<dbReference type="PANTHER" id="PTHR30537:SF5">
    <property type="entry name" value="HTH-TYPE TRANSCRIPTIONAL ACTIVATOR TTDR-RELATED"/>
    <property type="match status" value="1"/>
</dbReference>
<dbReference type="Pfam" id="PF00126">
    <property type="entry name" value="HTH_1"/>
    <property type="match status" value="1"/>
</dbReference>
<keyword evidence="7" id="KW-1185">Reference proteome</keyword>
<proteinExistence type="inferred from homology"/>
<dbReference type="SUPFAM" id="SSF53850">
    <property type="entry name" value="Periplasmic binding protein-like II"/>
    <property type="match status" value="1"/>
</dbReference>
<comment type="caution">
    <text evidence="6">The sequence shown here is derived from an EMBL/GenBank/DDBJ whole genome shotgun (WGS) entry which is preliminary data.</text>
</comment>
<dbReference type="RefSeq" id="WP_408158133.1">
    <property type="nucleotide sequence ID" value="NZ_JAQQFM010000005.1"/>
</dbReference>
<dbReference type="SUPFAM" id="SSF46785">
    <property type="entry name" value="Winged helix' DNA-binding domain"/>
    <property type="match status" value="1"/>
</dbReference>
<dbReference type="EMBL" id="JAQQFM010000005">
    <property type="protein sequence ID" value="MFL9924983.1"/>
    <property type="molecule type" value="Genomic_DNA"/>
</dbReference>
<evidence type="ECO:0000259" key="5">
    <source>
        <dbReference type="PROSITE" id="PS50931"/>
    </source>
</evidence>
<protein>
    <submittedName>
        <fullName evidence="6">LysR family transcriptional regulator</fullName>
    </submittedName>
</protein>
<keyword evidence="2" id="KW-0805">Transcription regulation</keyword>
<sequence>MDTLQNMRIFARVVDAGSFTSAAQQMGLTTAHVSRAVADLERHLRTRLMNRTTRRIALTEAGERYLLRCQQIMSYVEEAEAEASAAYVKPSGRLRIHAMTSFGQRYVIPAISGYQKRYPDVAVELTLAQRIPDMLEEGYDVSLVLARELPDSGLIFRQLGSTFSMLCASPAYVAKYGSPQKPEDLVNHACLQLVSPVSPLDEWVIEGPDGHTQIAIKSNFQVNVAEAMLLSIREGMGIGVLPIYSAVDPLRAGTIVRVLPQHRMQQMGVYALYPSRQYLDAKISTWVDWMHESVDKALQEDHLAMERIATLREEMQGINTANEGAAHGSL</sequence>
<evidence type="ECO:0000256" key="2">
    <source>
        <dbReference type="ARBA" id="ARBA00023015"/>
    </source>
</evidence>
<feature type="domain" description="HTH lysR-type" evidence="5">
    <location>
        <begin position="1"/>
        <end position="59"/>
    </location>
</feature>
<gene>
    <name evidence="6" type="ORF">PQR62_11965</name>
</gene>
<keyword evidence="3" id="KW-0238">DNA-binding</keyword>
<name>A0ABW9A897_9BURK</name>
<evidence type="ECO:0000256" key="1">
    <source>
        <dbReference type="ARBA" id="ARBA00009437"/>
    </source>
</evidence>
<dbReference type="PANTHER" id="PTHR30537">
    <property type="entry name" value="HTH-TYPE TRANSCRIPTIONAL REGULATOR"/>
    <property type="match status" value="1"/>
</dbReference>
<dbReference type="InterPro" id="IPR005119">
    <property type="entry name" value="LysR_subst-bd"/>
</dbReference>
<dbReference type="Proteomes" id="UP001629246">
    <property type="component" value="Unassembled WGS sequence"/>
</dbReference>
<dbReference type="Gene3D" id="3.40.190.290">
    <property type="match status" value="1"/>
</dbReference>
<evidence type="ECO:0000256" key="3">
    <source>
        <dbReference type="ARBA" id="ARBA00023125"/>
    </source>
</evidence>
<dbReference type="Pfam" id="PF03466">
    <property type="entry name" value="LysR_substrate"/>
    <property type="match status" value="1"/>
</dbReference>